<evidence type="ECO:0008006" key="3">
    <source>
        <dbReference type="Google" id="ProtNLM"/>
    </source>
</evidence>
<dbReference type="Gene3D" id="3.40.50.880">
    <property type="match status" value="1"/>
</dbReference>
<evidence type="ECO:0000313" key="2">
    <source>
        <dbReference type="Proteomes" id="UP000199488"/>
    </source>
</evidence>
<dbReference type="Pfam" id="PF09960">
    <property type="entry name" value="DUF2194"/>
    <property type="match status" value="1"/>
</dbReference>
<dbReference type="CDD" id="cd10924">
    <property type="entry name" value="CE4_COG4878"/>
    <property type="match status" value="1"/>
</dbReference>
<organism evidence="1 2">
    <name type="scientific">Marinococcus luteus</name>
    <dbReference type="NCBI Taxonomy" id="1122204"/>
    <lineage>
        <taxon>Bacteria</taxon>
        <taxon>Bacillati</taxon>
        <taxon>Bacillota</taxon>
        <taxon>Bacilli</taxon>
        <taxon>Bacillales</taxon>
        <taxon>Bacillaceae</taxon>
        <taxon>Marinococcus</taxon>
    </lineage>
</organism>
<dbReference type="OrthoDB" id="9761886at2"/>
<dbReference type="InterPro" id="IPR029062">
    <property type="entry name" value="Class_I_gatase-like"/>
</dbReference>
<proteinExistence type="predicted"/>
<dbReference type="RefSeq" id="WP_091615709.1">
    <property type="nucleotide sequence ID" value="NZ_FNNC01000006.1"/>
</dbReference>
<reference evidence="1 2" key="1">
    <citation type="submission" date="2016-10" db="EMBL/GenBank/DDBJ databases">
        <authorList>
            <person name="de Groot N.N."/>
        </authorList>
    </citation>
    <scope>NUCLEOTIDE SEQUENCE [LARGE SCALE GENOMIC DNA]</scope>
    <source>
        <strain evidence="1 2">DSM 23126</strain>
    </source>
</reference>
<name>A0A1H2WVB0_9BACI</name>
<gene>
    <name evidence="1" type="ORF">SAMN05421781_2511</name>
</gene>
<dbReference type="Gene3D" id="3.20.20.370">
    <property type="entry name" value="Glycoside hydrolase/deacetylase"/>
    <property type="match status" value="1"/>
</dbReference>
<dbReference type="InterPro" id="IPR018695">
    <property type="entry name" value="DUF2194"/>
</dbReference>
<dbReference type="AlphaFoldDB" id="A0A1H2WVB0"/>
<dbReference type="EMBL" id="FNNC01000006">
    <property type="protein sequence ID" value="SDW84501.1"/>
    <property type="molecule type" value="Genomic_DNA"/>
</dbReference>
<evidence type="ECO:0000313" key="1">
    <source>
        <dbReference type="EMBL" id="SDW84501.1"/>
    </source>
</evidence>
<accession>A0A1H2WVB0</accession>
<keyword evidence="2" id="KW-1185">Reference proteome</keyword>
<sequence>MRKQMMKSTIGLFVVILSILLILQFIRLERFQLWLPHQASNTAEETETMNSGSEETAGEEMNVYIHKNDSDLSEKTLNNFEYALDYAKVPYTEISQEEISDLEPSPYNVLVLAGEHAEEWPFEEIESFVEEGGRLYIGARFIDTRYNEMLGIDDVNDFSNRQGLTFEQELFPGYTDLDSDSELFSHSIANITLREGADPYLSTEGDPLMWTNEYGDGKAMFWNTTAMEMKNARGMLLQSLSILPPAFASSQADIKMAHIDDFPAPAPTAEDEQIASQYNMSVEDFYADVWWEDMKQIGMDHDLTYTGLIIGTYEDRMDATAEELIENDRFPLLFFGRNVYRHDGEIGLHGYNHQPLVTEDEPMDPELLYRPWESQEKMEESLTRVEEVFQHYYPEEEFKTYVPPSNVLNRTGIEAIHEALPSINTIASLYTGEGEGSFIQEFEEDEEYPSIYHFPRISSGYWESPDSQFIQADAVANFGVFSHFIHPDDVLDPDRAYGEGWEDMKAQFEDMAVFVEETYPNLDSMTQAQATERMKSYQTSNIDVIYQEDRITIQGEKLLEPSTMMLRVEKGTSIETGSFDFGSIEAYGDSGTLYQLTLEEPQAEIPLKDDAS</sequence>
<dbReference type="SUPFAM" id="SSF52317">
    <property type="entry name" value="Class I glutamine amidotransferase-like"/>
    <property type="match status" value="1"/>
</dbReference>
<protein>
    <recommendedName>
        <fullName evidence="3">DUF2194 domain-containing protein</fullName>
    </recommendedName>
</protein>
<dbReference type="STRING" id="1122204.SAMN05421781_2511"/>
<dbReference type="Proteomes" id="UP000199488">
    <property type="component" value="Unassembled WGS sequence"/>
</dbReference>